<reference evidence="1 2" key="1">
    <citation type="submission" date="2019-05" db="EMBL/GenBank/DDBJ databases">
        <title>Emergence of the Ug99 lineage of the wheat stem rust pathogen through somatic hybridization.</title>
        <authorList>
            <person name="Li F."/>
            <person name="Upadhyaya N.M."/>
            <person name="Sperschneider J."/>
            <person name="Matny O."/>
            <person name="Nguyen-Phuc H."/>
            <person name="Mago R."/>
            <person name="Raley C."/>
            <person name="Miller M.E."/>
            <person name="Silverstein K.A.T."/>
            <person name="Henningsen E."/>
            <person name="Hirsch C.D."/>
            <person name="Visser B."/>
            <person name="Pretorius Z.A."/>
            <person name="Steffenson B.J."/>
            <person name="Schwessinger B."/>
            <person name="Dodds P.N."/>
            <person name="Figueroa M."/>
        </authorList>
    </citation>
    <scope>NUCLEOTIDE SEQUENCE [LARGE SCALE GENOMIC DNA]</scope>
    <source>
        <strain evidence="1">21-0</strain>
    </source>
</reference>
<evidence type="ECO:0000313" key="1">
    <source>
        <dbReference type="EMBL" id="KAA1114428.1"/>
    </source>
</evidence>
<organism evidence="1 2">
    <name type="scientific">Puccinia graminis f. sp. tritici</name>
    <dbReference type="NCBI Taxonomy" id="56615"/>
    <lineage>
        <taxon>Eukaryota</taxon>
        <taxon>Fungi</taxon>
        <taxon>Dikarya</taxon>
        <taxon>Basidiomycota</taxon>
        <taxon>Pucciniomycotina</taxon>
        <taxon>Pucciniomycetes</taxon>
        <taxon>Pucciniales</taxon>
        <taxon>Pucciniaceae</taxon>
        <taxon>Puccinia</taxon>
    </lineage>
</organism>
<keyword evidence="2" id="KW-1185">Reference proteome</keyword>
<proteinExistence type="predicted"/>
<dbReference type="EMBL" id="VSWC01000014">
    <property type="protein sequence ID" value="KAA1114428.1"/>
    <property type="molecule type" value="Genomic_DNA"/>
</dbReference>
<protein>
    <submittedName>
        <fullName evidence="1">Uncharacterized protein</fullName>
    </submittedName>
</protein>
<sequence>MTDRGTTLAAVDQETPYMILYRIHREAPALPHRATPLLYLPPPLFPHHEVMTPVFKIMNRLLTPPVVLVSTSYYTWLLSSPIEALNMQQMSNLSLWPELRNRNYISQLKATPVRNTAERHA</sequence>
<gene>
    <name evidence="1" type="ORF">PGT21_008620</name>
</gene>
<comment type="caution">
    <text evidence="1">The sequence shown here is derived from an EMBL/GenBank/DDBJ whole genome shotgun (WGS) entry which is preliminary data.</text>
</comment>
<evidence type="ECO:0000313" key="2">
    <source>
        <dbReference type="Proteomes" id="UP000324748"/>
    </source>
</evidence>
<dbReference type="AlphaFoldDB" id="A0A5B0QMG1"/>
<accession>A0A5B0QMG1</accession>
<dbReference type="Proteomes" id="UP000324748">
    <property type="component" value="Unassembled WGS sequence"/>
</dbReference>
<name>A0A5B0QMG1_PUCGR</name>